<dbReference type="EMBL" id="JACHVB010000014">
    <property type="protein sequence ID" value="MBC2593617.1"/>
    <property type="molecule type" value="Genomic_DNA"/>
</dbReference>
<keyword evidence="1" id="KW-1133">Transmembrane helix</keyword>
<evidence type="ECO:0000313" key="2">
    <source>
        <dbReference type="EMBL" id="MBC2593617.1"/>
    </source>
</evidence>
<feature type="transmembrane region" description="Helical" evidence="1">
    <location>
        <begin position="89"/>
        <end position="108"/>
    </location>
</feature>
<keyword evidence="3" id="KW-1185">Reference proteome</keyword>
<sequence length="163" mass="16991">MSLDSFLQNLRSLAEFILKVPYGTGAFYLLLGVVLFSLLIVGKLMSSAFGGGSRGFVPVFLSQVIVVVLALACAALTQTLLAPQVNSVPLLHGSIIAAAAIGGVIGVLMTSRLLLGVVPGVGIVITLLTLALSYGVLWGAEKLLHSVGQSEQIIEQYQARVAE</sequence>
<name>A0A842HDF1_9BACT</name>
<keyword evidence="1" id="KW-0472">Membrane</keyword>
<proteinExistence type="predicted"/>
<dbReference type="AlphaFoldDB" id="A0A842HDF1"/>
<feature type="transmembrane region" description="Helical" evidence="1">
    <location>
        <begin position="20"/>
        <end position="44"/>
    </location>
</feature>
<evidence type="ECO:0000313" key="3">
    <source>
        <dbReference type="Proteomes" id="UP000546464"/>
    </source>
</evidence>
<reference evidence="2 3" key="1">
    <citation type="submission" date="2020-07" db="EMBL/GenBank/DDBJ databases">
        <authorList>
            <person name="Feng X."/>
        </authorList>
    </citation>
    <scope>NUCLEOTIDE SEQUENCE [LARGE SCALE GENOMIC DNA]</scope>
    <source>
        <strain evidence="2 3">JCM31066</strain>
    </source>
</reference>
<organism evidence="2 3">
    <name type="scientific">Ruficoccus amylovorans</name>
    <dbReference type="NCBI Taxonomy" id="1804625"/>
    <lineage>
        <taxon>Bacteria</taxon>
        <taxon>Pseudomonadati</taxon>
        <taxon>Verrucomicrobiota</taxon>
        <taxon>Opitutia</taxon>
        <taxon>Puniceicoccales</taxon>
        <taxon>Cerasicoccaceae</taxon>
        <taxon>Ruficoccus</taxon>
    </lineage>
</organism>
<feature type="transmembrane region" description="Helical" evidence="1">
    <location>
        <begin position="56"/>
        <end position="77"/>
    </location>
</feature>
<dbReference type="RefSeq" id="WP_185674622.1">
    <property type="nucleotide sequence ID" value="NZ_JACHVB010000014.1"/>
</dbReference>
<gene>
    <name evidence="2" type="ORF">H5P28_05010</name>
</gene>
<protein>
    <submittedName>
        <fullName evidence="2">Uncharacterized protein</fullName>
    </submittedName>
</protein>
<evidence type="ECO:0000256" key="1">
    <source>
        <dbReference type="SAM" id="Phobius"/>
    </source>
</evidence>
<dbReference type="Proteomes" id="UP000546464">
    <property type="component" value="Unassembled WGS sequence"/>
</dbReference>
<keyword evidence="1" id="KW-0812">Transmembrane</keyword>
<accession>A0A842HDF1</accession>
<feature type="transmembrane region" description="Helical" evidence="1">
    <location>
        <begin position="113"/>
        <end position="137"/>
    </location>
</feature>
<comment type="caution">
    <text evidence="2">The sequence shown here is derived from an EMBL/GenBank/DDBJ whole genome shotgun (WGS) entry which is preliminary data.</text>
</comment>